<dbReference type="RefSeq" id="WP_425347000.1">
    <property type="nucleotide sequence ID" value="NZ_JBGUBD010000015.1"/>
</dbReference>
<reference evidence="2 3" key="1">
    <citation type="submission" date="2024-08" db="EMBL/GenBank/DDBJ databases">
        <title>Whole-genome sequencing of halo(alkali)philic microorganisms from hypersaline lakes.</title>
        <authorList>
            <person name="Sorokin D.Y."/>
            <person name="Merkel A.Y."/>
            <person name="Messina E."/>
            <person name="Yakimov M."/>
        </authorList>
    </citation>
    <scope>NUCLEOTIDE SEQUENCE [LARGE SCALE GENOMIC DNA]</scope>
    <source>
        <strain evidence="2 3">AB-hyl4</strain>
    </source>
</reference>
<comment type="caution">
    <text evidence="2">The sequence shown here is derived from an EMBL/GenBank/DDBJ whole genome shotgun (WGS) entry which is preliminary data.</text>
</comment>
<dbReference type="PANTHER" id="PTHR23150">
    <property type="entry name" value="SULFATASE MODIFYING FACTOR 1, 2"/>
    <property type="match status" value="1"/>
</dbReference>
<organism evidence="2 3">
    <name type="scientific">Natronomicrosphaera hydrolytica</name>
    <dbReference type="NCBI Taxonomy" id="3242702"/>
    <lineage>
        <taxon>Bacteria</taxon>
        <taxon>Pseudomonadati</taxon>
        <taxon>Planctomycetota</taxon>
        <taxon>Phycisphaerae</taxon>
        <taxon>Phycisphaerales</taxon>
        <taxon>Phycisphaeraceae</taxon>
        <taxon>Natronomicrosphaera</taxon>
    </lineage>
</organism>
<dbReference type="SUPFAM" id="SSF56436">
    <property type="entry name" value="C-type lectin-like"/>
    <property type="match status" value="1"/>
</dbReference>
<dbReference type="InterPro" id="IPR005532">
    <property type="entry name" value="SUMF_dom"/>
</dbReference>
<dbReference type="Proteomes" id="UP001575105">
    <property type="component" value="Unassembled WGS sequence"/>
</dbReference>
<accession>A0ABV4U8X9</accession>
<evidence type="ECO:0000259" key="1">
    <source>
        <dbReference type="Pfam" id="PF03781"/>
    </source>
</evidence>
<dbReference type="Gene3D" id="3.90.1580.10">
    <property type="entry name" value="paralog of FGE (formylglycine-generating enzyme)"/>
    <property type="match status" value="1"/>
</dbReference>
<dbReference type="InterPro" id="IPR051043">
    <property type="entry name" value="Sulfatase_Mod_Factor_Kinase"/>
</dbReference>
<feature type="domain" description="Sulfatase-modifying factor enzyme-like" evidence="1">
    <location>
        <begin position="42"/>
        <end position="264"/>
    </location>
</feature>
<proteinExistence type="predicted"/>
<dbReference type="PANTHER" id="PTHR23150:SF19">
    <property type="entry name" value="FORMYLGLYCINE-GENERATING ENZYME"/>
    <property type="match status" value="1"/>
</dbReference>
<evidence type="ECO:0000313" key="3">
    <source>
        <dbReference type="Proteomes" id="UP001575105"/>
    </source>
</evidence>
<sequence length="276" mass="30698">MLISSALLIVGCDGAEGVGQNSSRSQLGDGNVQEVESENDFTMVRLPAGEFVMGDERGSEGEQPRQVRVDSFMIGKHPVTQELYESVMGDNPSNRKNPNNPVEQVRWSDAVRFCNALSEKEGLEPVYDLDDWSINYEANGYRLPTEAEWEYAARAGETGRYSFGEDESRLGDHAWFAGNSGGQPRPVGRKRPNAWGLHDMLGNVWEWTNDYYEAVPSGTDNPRGPESGDQRVVRGGAWDSRAERLAVFHRHAEEPGYADVCVGFDVYGFRIARNAD</sequence>
<gene>
    <name evidence="2" type="ORF">ACERK3_17510</name>
</gene>
<dbReference type="InterPro" id="IPR016187">
    <property type="entry name" value="CTDL_fold"/>
</dbReference>
<dbReference type="InterPro" id="IPR042095">
    <property type="entry name" value="SUMF_sf"/>
</dbReference>
<dbReference type="EMBL" id="JBGUBD010000015">
    <property type="protein sequence ID" value="MFA9480075.1"/>
    <property type="molecule type" value="Genomic_DNA"/>
</dbReference>
<protein>
    <submittedName>
        <fullName evidence="2">Formylglycine-generating enzyme family protein</fullName>
    </submittedName>
</protein>
<name>A0ABV4U8X9_9BACT</name>
<keyword evidence="3" id="KW-1185">Reference proteome</keyword>
<dbReference type="Pfam" id="PF03781">
    <property type="entry name" value="FGE-sulfatase"/>
    <property type="match status" value="1"/>
</dbReference>
<evidence type="ECO:0000313" key="2">
    <source>
        <dbReference type="EMBL" id="MFA9480075.1"/>
    </source>
</evidence>